<evidence type="ECO:0000259" key="1">
    <source>
        <dbReference type="Pfam" id="PF00534"/>
    </source>
</evidence>
<comment type="caution">
    <text evidence="3">The sequence shown here is derived from an EMBL/GenBank/DDBJ whole genome shotgun (WGS) entry which is preliminary data.</text>
</comment>
<evidence type="ECO:0000313" key="3">
    <source>
        <dbReference type="EMBL" id="MDG4714775.1"/>
    </source>
</evidence>
<dbReference type="RefSeq" id="WP_278004239.1">
    <property type="nucleotide sequence ID" value="NZ_JARSBN010000001.1"/>
</dbReference>
<dbReference type="CDD" id="cd03801">
    <property type="entry name" value="GT4_PimA-like"/>
    <property type="match status" value="1"/>
</dbReference>
<keyword evidence="3" id="KW-0328">Glycosyltransferase</keyword>
<dbReference type="EC" id="2.4.-.-" evidence="3"/>
<keyword evidence="4" id="KW-1185">Reference proteome</keyword>
<organism evidence="3 4">
    <name type="scientific">Winogradskyella marincola</name>
    <dbReference type="NCBI Taxonomy" id="3037795"/>
    <lineage>
        <taxon>Bacteria</taxon>
        <taxon>Pseudomonadati</taxon>
        <taxon>Bacteroidota</taxon>
        <taxon>Flavobacteriia</taxon>
        <taxon>Flavobacteriales</taxon>
        <taxon>Flavobacteriaceae</taxon>
        <taxon>Winogradskyella</taxon>
    </lineage>
</organism>
<protein>
    <submittedName>
        <fullName evidence="3">Glycosyltransferase family 4 protein</fullName>
        <ecNumber evidence="3">2.4.-.-</ecNumber>
    </submittedName>
</protein>
<evidence type="ECO:0000259" key="2">
    <source>
        <dbReference type="Pfam" id="PF13439"/>
    </source>
</evidence>
<dbReference type="InterPro" id="IPR001296">
    <property type="entry name" value="Glyco_trans_1"/>
</dbReference>
<dbReference type="PANTHER" id="PTHR12526:SF630">
    <property type="entry name" value="GLYCOSYLTRANSFERASE"/>
    <property type="match status" value="1"/>
</dbReference>
<dbReference type="SUPFAM" id="SSF53756">
    <property type="entry name" value="UDP-Glycosyltransferase/glycogen phosphorylase"/>
    <property type="match status" value="1"/>
</dbReference>
<reference evidence="3 4" key="1">
    <citation type="submission" date="2023-03" db="EMBL/GenBank/DDBJ databases">
        <title>Strain YYF002 represents a novel species in the genus Winogradskyella isolated from seawater.</title>
        <authorList>
            <person name="Fu Z.-Y."/>
        </authorList>
    </citation>
    <scope>NUCLEOTIDE SEQUENCE [LARGE SCALE GENOMIC DNA]</scope>
    <source>
        <strain evidence="3 4">YYF002</strain>
    </source>
</reference>
<gene>
    <name evidence="3" type="ORF">P7122_02740</name>
</gene>
<dbReference type="EMBL" id="JARSBN010000001">
    <property type="protein sequence ID" value="MDG4714775.1"/>
    <property type="molecule type" value="Genomic_DNA"/>
</dbReference>
<dbReference type="Proteomes" id="UP001529085">
    <property type="component" value="Unassembled WGS sequence"/>
</dbReference>
<sequence>MIGKRVVVMHPAYWEQAMGGAELQIYYLIKHLKTAGYEVHYVFEDKKIPYKNILNVQLHPLHAIKIKKTFGQRWFLYKAQLEKKLNEIKPDAIYTRLYSSWGGFAADYSLSNDCKYICAVASDNDLKVIKNVNLLLKPFNIVERYYANRSYKKATFVLVQNNFQAQRLKGKYNREGVKVNQSTEFVNEEDIRKERSPINVLWIANFKKLKRPELFIQLVERLRSFSNINFKMIGRGTDDYKVLLNKSCLRFENFEYLGEMSNKEVNKLLLKSHILVNTSDFEGFSNTFVQAWMRKVVVLSMNSNPDHILTTKKIGYVCPTVDLLAEKIEILLQNSELRKAMGQKAYNYAVSEHDVEKNINKVIRLMS</sequence>
<feature type="domain" description="Glycosyltransferase subfamily 4-like N-terminal" evidence="2">
    <location>
        <begin position="18"/>
        <end position="173"/>
    </location>
</feature>
<proteinExistence type="predicted"/>
<name>A0ABT6FYA9_9FLAO</name>
<dbReference type="Pfam" id="PF00534">
    <property type="entry name" value="Glycos_transf_1"/>
    <property type="match status" value="1"/>
</dbReference>
<dbReference type="GO" id="GO:0016757">
    <property type="term" value="F:glycosyltransferase activity"/>
    <property type="evidence" value="ECO:0007669"/>
    <property type="project" value="UniProtKB-KW"/>
</dbReference>
<accession>A0ABT6FYA9</accession>
<evidence type="ECO:0000313" key="4">
    <source>
        <dbReference type="Proteomes" id="UP001529085"/>
    </source>
</evidence>
<dbReference type="Pfam" id="PF13439">
    <property type="entry name" value="Glyco_transf_4"/>
    <property type="match status" value="1"/>
</dbReference>
<keyword evidence="3" id="KW-0808">Transferase</keyword>
<dbReference type="Gene3D" id="3.40.50.2000">
    <property type="entry name" value="Glycogen Phosphorylase B"/>
    <property type="match status" value="2"/>
</dbReference>
<dbReference type="InterPro" id="IPR028098">
    <property type="entry name" value="Glyco_trans_4-like_N"/>
</dbReference>
<feature type="domain" description="Glycosyl transferase family 1" evidence="1">
    <location>
        <begin position="192"/>
        <end position="347"/>
    </location>
</feature>
<dbReference type="PANTHER" id="PTHR12526">
    <property type="entry name" value="GLYCOSYLTRANSFERASE"/>
    <property type="match status" value="1"/>
</dbReference>